<keyword evidence="2" id="KW-1185">Reference proteome</keyword>
<dbReference type="SUPFAM" id="SSF143990">
    <property type="entry name" value="YbiA-like"/>
    <property type="match status" value="1"/>
</dbReference>
<proteinExistence type="predicted"/>
<comment type="caution">
    <text evidence="1">The sequence shown here is derived from an EMBL/GenBank/DDBJ whole genome shotgun (WGS) entry which is preliminary data.</text>
</comment>
<dbReference type="GO" id="GO:0016740">
    <property type="term" value="F:transferase activity"/>
    <property type="evidence" value="ECO:0007669"/>
    <property type="project" value="UniProtKB-KW"/>
</dbReference>
<dbReference type="EMBL" id="JACHFN010000005">
    <property type="protein sequence ID" value="MBB5234217.1"/>
    <property type="molecule type" value="Genomic_DNA"/>
</dbReference>
<name>A0A7W8LQ31_9DEIO</name>
<dbReference type="InterPro" id="IPR037238">
    <property type="entry name" value="YbiA-like_sf"/>
</dbReference>
<evidence type="ECO:0000313" key="1">
    <source>
        <dbReference type="EMBL" id="MBB5234217.1"/>
    </source>
</evidence>
<evidence type="ECO:0000313" key="2">
    <source>
        <dbReference type="Proteomes" id="UP000525389"/>
    </source>
</evidence>
<dbReference type="RefSeq" id="WP_184027777.1">
    <property type="nucleotide sequence ID" value="NZ_JACHFN010000005.1"/>
</dbReference>
<dbReference type="Proteomes" id="UP000525389">
    <property type="component" value="Unassembled WGS sequence"/>
</dbReference>
<gene>
    <name evidence="1" type="ORF">HNQ09_001655</name>
</gene>
<organism evidence="1 2">
    <name type="scientific">Deinococcus budaensis</name>
    <dbReference type="NCBI Taxonomy" id="1665626"/>
    <lineage>
        <taxon>Bacteria</taxon>
        <taxon>Thermotogati</taxon>
        <taxon>Deinococcota</taxon>
        <taxon>Deinococci</taxon>
        <taxon>Deinococcales</taxon>
        <taxon>Deinococcaceae</taxon>
        <taxon>Deinococcus</taxon>
    </lineage>
</organism>
<accession>A0A7W8LQ31</accession>
<dbReference type="AlphaFoldDB" id="A0A7W8LQ31"/>
<protein>
    <submittedName>
        <fullName evidence="1">Putative NAD-dependent protein-ADP-ribosyltransferase YbiA (DUF1768 family)</fullName>
    </submittedName>
</protein>
<keyword evidence="1" id="KW-0808">Transferase</keyword>
<sequence length="52" mass="5617">MRGTRYPTIEHAFQACKTEDLAERAVIAALPTPVEARRAAGSRSPYARAGTT</sequence>
<dbReference type="Gene3D" id="1.10.357.40">
    <property type="entry name" value="YbiA-like"/>
    <property type="match status" value="1"/>
</dbReference>
<reference evidence="1 2" key="1">
    <citation type="submission" date="2020-08" db="EMBL/GenBank/DDBJ databases">
        <title>Genomic Encyclopedia of Type Strains, Phase IV (KMG-IV): sequencing the most valuable type-strain genomes for metagenomic binning, comparative biology and taxonomic classification.</title>
        <authorList>
            <person name="Goeker M."/>
        </authorList>
    </citation>
    <scope>NUCLEOTIDE SEQUENCE [LARGE SCALE GENOMIC DNA]</scope>
    <source>
        <strain evidence="1 2">DSM 101791</strain>
    </source>
</reference>